<organism evidence="1 2">
    <name type="scientific">Anaerotignum lactatifermentans</name>
    <dbReference type="NCBI Taxonomy" id="160404"/>
    <lineage>
        <taxon>Bacteria</taxon>
        <taxon>Bacillati</taxon>
        <taxon>Bacillota</taxon>
        <taxon>Clostridia</taxon>
        <taxon>Lachnospirales</taxon>
        <taxon>Anaerotignaceae</taxon>
        <taxon>Anaerotignum</taxon>
    </lineage>
</organism>
<dbReference type="InterPro" id="IPR027706">
    <property type="entry name" value="PGP_Pase"/>
</dbReference>
<dbReference type="NCBIfam" id="TIGR01662">
    <property type="entry name" value="HAD-SF-IIIA"/>
    <property type="match status" value="1"/>
</dbReference>
<reference evidence="1 2" key="1">
    <citation type="journal article" date="2021" name="Sci. Rep.">
        <title>The distribution of antibiotic resistance genes in chicken gut microbiota commensals.</title>
        <authorList>
            <person name="Juricova H."/>
            <person name="Matiasovicova J."/>
            <person name="Kubasova T."/>
            <person name="Cejkova D."/>
            <person name="Rychlik I."/>
        </authorList>
    </citation>
    <scope>NUCLEOTIDE SEQUENCE [LARGE SCALE GENOMIC DNA]</scope>
    <source>
        <strain evidence="1 2">An431b</strain>
    </source>
</reference>
<proteinExistence type="predicted"/>
<dbReference type="InterPro" id="IPR010021">
    <property type="entry name" value="PGPP1/Gep4"/>
</dbReference>
<dbReference type="EMBL" id="JACSNV010000009">
    <property type="protein sequence ID" value="MBM6877988.1"/>
    <property type="molecule type" value="Genomic_DNA"/>
</dbReference>
<dbReference type="Gene3D" id="3.40.50.1000">
    <property type="entry name" value="HAD superfamily/HAD-like"/>
    <property type="match status" value="1"/>
</dbReference>
<dbReference type="InterPro" id="IPR006549">
    <property type="entry name" value="HAD-SF_hydro_IIIA"/>
</dbReference>
<evidence type="ECO:0000313" key="1">
    <source>
        <dbReference type="EMBL" id="MBM6877988.1"/>
    </source>
</evidence>
<dbReference type="InterPro" id="IPR023214">
    <property type="entry name" value="HAD_sf"/>
</dbReference>
<dbReference type="Pfam" id="PF09419">
    <property type="entry name" value="PGP_phosphatase"/>
    <property type="match status" value="1"/>
</dbReference>
<dbReference type="InterPro" id="IPR036412">
    <property type="entry name" value="HAD-like_sf"/>
</dbReference>
<dbReference type="NCBIfam" id="TIGR01668">
    <property type="entry name" value="YqeG_hyp_ppase"/>
    <property type="match status" value="1"/>
</dbReference>
<sequence length="169" mass="19288">MILERFFPDLYISSVYELPLEQLRAMGIRGLVFDIDNTIAPFDVADPDEKLIAYFARLREMGFRLVILSNNNKERVSRFNAPLKTLAVYKAGKPGYKKMHLALAKLGLDPSEAALVGDQVFTDMWCGHRGGLYSIMTAPICNRDQLVTKVKRGLERQVMKVYFRRNGLK</sequence>
<keyword evidence="2" id="KW-1185">Reference proteome</keyword>
<dbReference type="RefSeq" id="WP_205133791.1">
    <property type="nucleotide sequence ID" value="NZ_JACSNT010000008.1"/>
</dbReference>
<evidence type="ECO:0000313" key="2">
    <source>
        <dbReference type="Proteomes" id="UP000729290"/>
    </source>
</evidence>
<dbReference type="Proteomes" id="UP000729290">
    <property type="component" value="Unassembled WGS sequence"/>
</dbReference>
<accession>A0ABS2GBS5</accession>
<name>A0ABS2GBS5_9FIRM</name>
<gene>
    <name evidence="1" type="ORF">H9X83_07425</name>
</gene>
<comment type="caution">
    <text evidence="1">The sequence shown here is derived from an EMBL/GenBank/DDBJ whole genome shotgun (WGS) entry which is preliminary data.</text>
</comment>
<dbReference type="SUPFAM" id="SSF56784">
    <property type="entry name" value="HAD-like"/>
    <property type="match status" value="1"/>
</dbReference>
<protein>
    <submittedName>
        <fullName evidence="1">YqeG family HAD IIIA-type phosphatase</fullName>
    </submittedName>
</protein>